<keyword evidence="2 3" id="KW-0456">Lyase</keyword>
<dbReference type="PANTHER" id="PTHR21240:SF31">
    <property type="entry name" value="AMIDOHYDROLASE FAMILY PROTEIN (AFU_ORTHOLOGUE AFUA_7G05840)"/>
    <property type="match status" value="1"/>
</dbReference>
<keyword evidence="6" id="KW-1185">Reference proteome</keyword>
<comment type="caution">
    <text evidence="5">The sequence shown here is derived from an EMBL/GenBank/DDBJ whole genome shotgun (WGS) entry which is preliminary data.</text>
</comment>
<dbReference type="OrthoDB" id="1879366at2759"/>
<dbReference type="InterPro" id="IPR006680">
    <property type="entry name" value="Amidohydro-rel"/>
</dbReference>
<evidence type="ECO:0000259" key="4">
    <source>
        <dbReference type="Pfam" id="PF04909"/>
    </source>
</evidence>
<dbReference type="SUPFAM" id="SSF51556">
    <property type="entry name" value="Metallo-dependent hydrolases"/>
    <property type="match status" value="1"/>
</dbReference>
<gene>
    <name evidence="5" type="ORF">jhhlp_000786</name>
</gene>
<reference evidence="5 6" key="1">
    <citation type="journal article" date="2017" name="G3 (Bethesda)">
        <title>First Draft Genome Sequence of the Pathogenic Fungus Lomentospora prolificans (Formerly Scedosporium prolificans).</title>
        <authorList>
            <person name="Luo R."/>
            <person name="Zimin A."/>
            <person name="Workman R."/>
            <person name="Fan Y."/>
            <person name="Pertea G."/>
            <person name="Grossman N."/>
            <person name="Wear M.P."/>
            <person name="Jia B."/>
            <person name="Miller H."/>
            <person name="Casadevall A."/>
            <person name="Timp W."/>
            <person name="Zhang S.X."/>
            <person name="Salzberg S.L."/>
        </authorList>
    </citation>
    <scope>NUCLEOTIDE SEQUENCE [LARGE SCALE GENOMIC DNA]</scope>
    <source>
        <strain evidence="5 6">JHH-5317</strain>
    </source>
</reference>
<dbReference type="Gene3D" id="3.20.20.140">
    <property type="entry name" value="Metal-dependent hydrolases"/>
    <property type="match status" value="1"/>
</dbReference>
<protein>
    <recommendedName>
        <fullName evidence="4">Amidohydrolase-related domain-containing protein</fullName>
    </recommendedName>
</protein>
<dbReference type="GO" id="GO:0016831">
    <property type="term" value="F:carboxy-lyase activity"/>
    <property type="evidence" value="ECO:0007669"/>
    <property type="project" value="UniProtKB-KW"/>
</dbReference>
<name>A0A2N3NJJ4_9PEZI</name>
<organism evidence="5 6">
    <name type="scientific">Lomentospora prolificans</name>
    <dbReference type="NCBI Taxonomy" id="41688"/>
    <lineage>
        <taxon>Eukaryota</taxon>
        <taxon>Fungi</taxon>
        <taxon>Dikarya</taxon>
        <taxon>Ascomycota</taxon>
        <taxon>Pezizomycotina</taxon>
        <taxon>Sordariomycetes</taxon>
        <taxon>Hypocreomycetidae</taxon>
        <taxon>Microascales</taxon>
        <taxon>Microascaceae</taxon>
        <taxon>Lomentospora</taxon>
    </lineage>
</organism>
<dbReference type="Pfam" id="PF04909">
    <property type="entry name" value="Amidohydro_2"/>
    <property type="match status" value="1"/>
</dbReference>
<dbReference type="Proteomes" id="UP000233524">
    <property type="component" value="Unassembled WGS sequence"/>
</dbReference>
<dbReference type="GO" id="GO:0019748">
    <property type="term" value="P:secondary metabolic process"/>
    <property type="evidence" value="ECO:0007669"/>
    <property type="project" value="TreeGrafter"/>
</dbReference>
<evidence type="ECO:0000313" key="6">
    <source>
        <dbReference type="Proteomes" id="UP000233524"/>
    </source>
</evidence>
<dbReference type="GO" id="GO:0005829">
    <property type="term" value="C:cytosol"/>
    <property type="evidence" value="ECO:0007669"/>
    <property type="project" value="TreeGrafter"/>
</dbReference>
<evidence type="ECO:0000256" key="2">
    <source>
        <dbReference type="ARBA" id="ARBA00023239"/>
    </source>
</evidence>
<dbReference type="InterPro" id="IPR032466">
    <property type="entry name" value="Metal_Hydrolase"/>
</dbReference>
<keyword evidence="1 3" id="KW-0210">Decarboxylase</keyword>
<feature type="domain" description="Amidohydrolase-related" evidence="4">
    <location>
        <begin position="50"/>
        <end position="342"/>
    </location>
</feature>
<dbReference type="InterPro" id="IPR032465">
    <property type="entry name" value="ACMSD"/>
</dbReference>
<sequence length="346" mass="38787">MTKGTIAIEEAVINPSDLEWLGDTASMYAPGNSSDPSASKYHALSQKLADIHEHRIAQMDAEGVEYMLLSLTSPGPQGEGDPAKAHKIAVTANDWLAAECKKNPRRFGALASVSMHDGKQAAEELRRAVKELGMFGAILNDYQTTGANGAGKKYFDEKEYRVFWETVQELDVPVYMHPRYPCNPDLEAGSKYGDRKHLVGAAVQFHLDLSMHLYALMSSGIFDEFPKVQVVCGHLGEGIPFNLWRADHWYNKPVKKATRPSKEDYSYYFKHNLSLTTSGNFNTQGLKYCINEVGLERCLYSIGVDYPYDDIKEAQDWWKGVDLPGDQKEAIGRRNAIKLFKLPLEL</sequence>
<accession>A0A2N3NJJ4</accession>
<dbReference type="VEuPathDB" id="FungiDB:jhhlp_000786"/>
<dbReference type="STRING" id="41688.A0A2N3NJJ4"/>
<dbReference type="InParanoid" id="A0A2N3NJJ4"/>
<proteinExistence type="inferred from homology"/>
<evidence type="ECO:0000256" key="1">
    <source>
        <dbReference type="ARBA" id="ARBA00022793"/>
    </source>
</evidence>
<evidence type="ECO:0000313" key="5">
    <source>
        <dbReference type="EMBL" id="PKS12578.1"/>
    </source>
</evidence>
<comment type="similarity">
    <text evidence="3">Belongs to the metallo-dependent hydrolases superfamily.</text>
</comment>
<dbReference type="AlphaFoldDB" id="A0A2N3NJJ4"/>
<dbReference type="GO" id="GO:0016787">
    <property type="term" value="F:hydrolase activity"/>
    <property type="evidence" value="ECO:0007669"/>
    <property type="project" value="InterPro"/>
</dbReference>
<dbReference type="EMBL" id="NLAX01000003">
    <property type="protein sequence ID" value="PKS12578.1"/>
    <property type="molecule type" value="Genomic_DNA"/>
</dbReference>
<evidence type="ECO:0000256" key="3">
    <source>
        <dbReference type="RuleBase" id="RU366045"/>
    </source>
</evidence>
<dbReference type="PANTHER" id="PTHR21240">
    <property type="entry name" value="2-AMINO-3-CARBOXYLMUCONATE-6-SEMIALDEHYDE DECARBOXYLASE"/>
    <property type="match status" value="1"/>
</dbReference>